<protein>
    <submittedName>
        <fullName evidence="2">Uncharacterized protein</fullName>
    </submittedName>
</protein>
<gene>
    <name evidence="2" type="ORF">BUFA31_23470</name>
</gene>
<dbReference type="EMBL" id="BLYJ01000037">
    <property type="protein sequence ID" value="GFO89183.1"/>
    <property type="molecule type" value="Genomic_DNA"/>
</dbReference>
<dbReference type="RefSeq" id="WP_119214542.1">
    <property type="nucleotide sequence ID" value="NZ_BLYJ01000037.1"/>
</dbReference>
<organism evidence="2 3">
    <name type="scientific">Butyricicoccus faecihominis</name>
    <dbReference type="NCBI Taxonomy" id="1712515"/>
    <lineage>
        <taxon>Bacteria</taxon>
        <taxon>Bacillati</taxon>
        <taxon>Bacillota</taxon>
        <taxon>Clostridia</taxon>
        <taxon>Eubacteriales</taxon>
        <taxon>Butyricicoccaceae</taxon>
        <taxon>Butyricicoccus</taxon>
    </lineage>
</organism>
<feature type="chain" id="PRO_5047085214" evidence="1">
    <location>
        <begin position="28"/>
        <end position="98"/>
    </location>
</feature>
<comment type="caution">
    <text evidence="2">The sequence shown here is derived from an EMBL/GenBank/DDBJ whole genome shotgun (WGS) entry which is preliminary data.</text>
</comment>
<keyword evidence="3" id="KW-1185">Reference proteome</keyword>
<keyword evidence="1" id="KW-0732">Signal</keyword>
<sequence length="98" mass="10013">MNRFRKILSAALAGCMAVSALMMSAGAANTGTEAAREKAIYGGQAWTVNGAAAIQHSDGTVEPVPEFSALYPGWTVPKQAASVSSTALAEVAEEAGRN</sequence>
<proteinExistence type="predicted"/>
<dbReference type="Proteomes" id="UP000620147">
    <property type="component" value="Unassembled WGS sequence"/>
</dbReference>
<name>A0ABQ1E2K0_9FIRM</name>
<evidence type="ECO:0000313" key="2">
    <source>
        <dbReference type="EMBL" id="GFO89183.1"/>
    </source>
</evidence>
<accession>A0ABQ1E2K0</accession>
<evidence type="ECO:0000256" key="1">
    <source>
        <dbReference type="SAM" id="SignalP"/>
    </source>
</evidence>
<feature type="signal peptide" evidence="1">
    <location>
        <begin position="1"/>
        <end position="27"/>
    </location>
</feature>
<evidence type="ECO:0000313" key="3">
    <source>
        <dbReference type="Proteomes" id="UP000620147"/>
    </source>
</evidence>
<reference evidence="2 3" key="1">
    <citation type="submission" date="2020-06" db="EMBL/GenBank/DDBJ databases">
        <title>Characterization of fructooligosaccharide metabolism and fructooligosaccharide-degrading enzymes in human commensal butyrate producers.</title>
        <authorList>
            <person name="Tanno H."/>
            <person name="Fujii T."/>
            <person name="Hirano K."/>
            <person name="Maeno S."/>
            <person name="Tonozuka T."/>
            <person name="Sakamoto M."/>
            <person name="Ohkuma M."/>
            <person name="Tochio T."/>
            <person name="Endo A."/>
        </authorList>
    </citation>
    <scope>NUCLEOTIDE SEQUENCE [LARGE SCALE GENOMIC DNA]</scope>
    <source>
        <strain evidence="2 3">JCM 31056</strain>
    </source>
</reference>